<organism evidence="1">
    <name type="scientific">Candidatus Moduliflexus flocculans</name>
    <dbReference type="NCBI Taxonomy" id="1499966"/>
    <lineage>
        <taxon>Bacteria</taxon>
        <taxon>Candidatus Moduliflexota</taxon>
        <taxon>Candidatus Moduliflexia</taxon>
        <taxon>Candidatus Moduliflexales</taxon>
        <taxon>Candidatus Moduliflexaceae</taxon>
    </lineage>
</organism>
<gene>
    <name evidence="1" type="ORF">U14_01573</name>
</gene>
<dbReference type="AlphaFoldDB" id="A0A0S6VX20"/>
<dbReference type="Proteomes" id="UP000030700">
    <property type="component" value="Unassembled WGS sequence"/>
</dbReference>
<keyword evidence="2" id="KW-1185">Reference proteome</keyword>
<dbReference type="EMBL" id="DF820456">
    <property type="protein sequence ID" value="GAK50345.1"/>
    <property type="molecule type" value="Genomic_DNA"/>
</dbReference>
<dbReference type="STRING" id="1499966.U14_01573"/>
<accession>A0A0S6VX20</accession>
<protein>
    <submittedName>
        <fullName evidence="1">Uncharacterized protein</fullName>
    </submittedName>
</protein>
<reference evidence="1" key="1">
    <citation type="journal article" date="2015" name="PeerJ">
        <title>First genomic representation of candidate bacterial phylum KSB3 points to enhanced environmental sensing as a trigger of wastewater bulking.</title>
        <authorList>
            <person name="Sekiguchi Y."/>
            <person name="Ohashi A."/>
            <person name="Parks D.H."/>
            <person name="Yamauchi T."/>
            <person name="Tyson G.W."/>
            <person name="Hugenholtz P."/>
        </authorList>
    </citation>
    <scope>NUCLEOTIDE SEQUENCE [LARGE SCALE GENOMIC DNA]</scope>
</reference>
<evidence type="ECO:0000313" key="1">
    <source>
        <dbReference type="EMBL" id="GAK50345.1"/>
    </source>
</evidence>
<evidence type="ECO:0000313" key="2">
    <source>
        <dbReference type="Proteomes" id="UP000030700"/>
    </source>
</evidence>
<name>A0A0S6VX20_9BACT</name>
<dbReference type="HOGENOM" id="CLU_182048_0_0_0"/>
<sequence length="97" mass="10983">MTQIMVTSSRKAAVLPLIQAALRTELGVIATGIRRTQARLHQFEQRYGYSTEQLLANEAAQTVDDNSLDVIEWLGESRMLARLQAEYRELTEIEICS</sequence>
<proteinExistence type="predicted"/>